<protein>
    <submittedName>
        <fullName evidence="1">Uncharacterized protein</fullName>
    </submittedName>
</protein>
<proteinExistence type="predicted"/>
<accession>A0ABV7H9J7</accession>
<dbReference type="Proteomes" id="UP001595556">
    <property type="component" value="Unassembled WGS sequence"/>
</dbReference>
<name>A0ABV7H9J7_9BURK</name>
<keyword evidence="2" id="KW-1185">Reference proteome</keyword>
<reference evidence="2" key="1">
    <citation type="journal article" date="2019" name="Int. J. Syst. Evol. Microbiol.">
        <title>The Global Catalogue of Microorganisms (GCM) 10K type strain sequencing project: providing services to taxonomists for standard genome sequencing and annotation.</title>
        <authorList>
            <consortium name="The Broad Institute Genomics Platform"/>
            <consortium name="The Broad Institute Genome Sequencing Center for Infectious Disease"/>
            <person name="Wu L."/>
            <person name="Ma J."/>
        </authorList>
    </citation>
    <scope>NUCLEOTIDE SEQUENCE [LARGE SCALE GENOMIC DNA]</scope>
    <source>
        <strain evidence="2">KCTC 52168</strain>
    </source>
</reference>
<evidence type="ECO:0000313" key="1">
    <source>
        <dbReference type="EMBL" id="MFC3149304.1"/>
    </source>
</evidence>
<sequence length="56" mass="6394">MTRSKLTGNSFEVVERDLSPAVPSAGTRVSLRAMRRVKKDVLMNVPSRIERGWHDR</sequence>
<organism evidence="1 2">
    <name type="scientific">Piscinibacterium candidicorallinum</name>
    <dbReference type="NCBI Taxonomy" id="1793872"/>
    <lineage>
        <taxon>Bacteria</taxon>
        <taxon>Pseudomonadati</taxon>
        <taxon>Pseudomonadota</taxon>
        <taxon>Betaproteobacteria</taxon>
        <taxon>Burkholderiales</taxon>
        <taxon>Piscinibacterium</taxon>
    </lineage>
</organism>
<dbReference type="EMBL" id="JBHRTI010000010">
    <property type="protein sequence ID" value="MFC3149304.1"/>
    <property type="molecule type" value="Genomic_DNA"/>
</dbReference>
<comment type="caution">
    <text evidence="1">The sequence shown here is derived from an EMBL/GenBank/DDBJ whole genome shotgun (WGS) entry which is preliminary data.</text>
</comment>
<gene>
    <name evidence="1" type="ORF">ACFOEN_16900</name>
</gene>
<dbReference type="RefSeq" id="WP_377305953.1">
    <property type="nucleotide sequence ID" value="NZ_CP180191.1"/>
</dbReference>
<evidence type="ECO:0000313" key="2">
    <source>
        <dbReference type="Proteomes" id="UP001595556"/>
    </source>
</evidence>